<evidence type="ECO:0000313" key="3">
    <source>
        <dbReference type="Proteomes" id="UP000315751"/>
    </source>
</evidence>
<reference evidence="2 3" key="1">
    <citation type="submission" date="2019-06" db="EMBL/GenBank/DDBJ databases">
        <title>Genomic Encyclopedia of Type Strains, Phase IV (KMG-V): Genome sequencing to study the core and pangenomes of soil and plant-associated prokaryotes.</title>
        <authorList>
            <person name="Whitman W."/>
        </authorList>
    </citation>
    <scope>NUCLEOTIDE SEQUENCE [LARGE SCALE GENOMIC DNA]</scope>
    <source>
        <strain evidence="2 3">BR 11622</strain>
    </source>
</reference>
<comment type="caution">
    <text evidence="2">The sequence shown here is derived from an EMBL/GenBank/DDBJ whole genome shotgun (WGS) entry which is preliminary data.</text>
</comment>
<evidence type="ECO:0000256" key="1">
    <source>
        <dbReference type="SAM" id="MobiDB-lite"/>
    </source>
</evidence>
<feature type="region of interest" description="Disordered" evidence="1">
    <location>
        <begin position="1"/>
        <end position="29"/>
    </location>
</feature>
<organism evidence="2 3">
    <name type="scientific">Nitrospirillum amazonense</name>
    <dbReference type="NCBI Taxonomy" id="28077"/>
    <lineage>
        <taxon>Bacteria</taxon>
        <taxon>Pseudomonadati</taxon>
        <taxon>Pseudomonadota</taxon>
        <taxon>Alphaproteobacteria</taxon>
        <taxon>Rhodospirillales</taxon>
        <taxon>Azospirillaceae</taxon>
        <taxon>Nitrospirillum</taxon>
    </lineage>
</organism>
<protein>
    <submittedName>
        <fullName evidence="2">Uncharacterized protein</fullName>
    </submittedName>
</protein>
<accession>A0A560H2B7</accession>
<proteinExistence type="predicted"/>
<keyword evidence="3" id="KW-1185">Reference proteome</keyword>
<dbReference type="EMBL" id="VITR01000009">
    <property type="protein sequence ID" value="TWB40447.1"/>
    <property type="molecule type" value="Genomic_DNA"/>
</dbReference>
<dbReference type="Proteomes" id="UP000315751">
    <property type="component" value="Unassembled WGS sequence"/>
</dbReference>
<sequence>MSLAAGERIATPGVQTRRKRRRSRECLGTPTHATSKYGISVDSGVFQVAVILVSLGNTHTLLGIIKNTEHGTLTESFYSLLKQSIR</sequence>
<dbReference type="AlphaFoldDB" id="A0A560H2B7"/>
<evidence type="ECO:0000313" key="2">
    <source>
        <dbReference type="EMBL" id="TWB40447.1"/>
    </source>
</evidence>
<name>A0A560H2B7_9PROT</name>
<gene>
    <name evidence="2" type="ORF">FBZ90_10950</name>
</gene>